<sequence length="303" mass="33489">MRRLSAITEVWMPEGFDDWPLHFPATEFAAPEARLDWTEQFIASWHKPMPSLLPGTLVVLVAGLFSEWLHGCFQDCARTLRRLGYPVLRMPVRSSRGVMAQGRHISKVLTAELRQGQRFVVLAHSKGGLDALAALAQNKALSEACNGVALVQPPTGPSTVMDDVLAGSAGQSSINYPFDRVRRVLAKTPWVADGARDISSLRDPHITHLLKHLPAAVQCVHVVSWSAVPSSRLDTHHARLNARRPGWAHDGQFYLEHQRIEGMPQICLPRLDHGQPVLGGGGFDATRFWLTLLAVVHGRAQTR</sequence>
<dbReference type="AlphaFoldDB" id="A0A1H1YBT7"/>
<organism evidence="1 2">
    <name type="scientific">Pseudomonas prosekii</name>
    <dbReference type="NCBI Taxonomy" id="1148509"/>
    <lineage>
        <taxon>Bacteria</taxon>
        <taxon>Pseudomonadati</taxon>
        <taxon>Pseudomonadota</taxon>
        <taxon>Gammaproteobacteria</taxon>
        <taxon>Pseudomonadales</taxon>
        <taxon>Pseudomonadaceae</taxon>
        <taxon>Pseudomonas</taxon>
    </lineage>
</organism>
<dbReference type="SUPFAM" id="SSF53474">
    <property type="entry name" value="alpha/beta-Hydrolases"/>
    <property type="match status" value="1"/>
</dbReference>
<reference evidence="1 2" key="1">
    <citation type="submission" date="2016-10" db="EMBL/GenBank/DDBJ databases">
        <authorList>
            <person name="de Groot N.N."/>
        </authorList>
    </citation>
    <scope>NUCLEOTIDE SEQUENCE [LARGE SCALE GENOMIC DNA]</scope>
    <source>
        <strain evidence="1 2">LMG 26867</strain>
    </source>
</reference>
<evidence type="ECO:0000313" key="1">
    <source>
        <dbReference type="EMBL" id="SDT18749.1"/>
    </source>
</evidence>
<protein>
    <recommendedName>
        <fullName evidence="3">Acetyltransferase and hydrolase with the alpha/beta hydrolase fold protein</fullName>
    </recommendedName>
</protein>
<evidence type="ECO:0008006" key="3">
    <source>
        <dbReference type="Google" id="ProtNLM"/>
    </source>
</evidence>
<dbReference type="STRING" id="1148509.SAMN05216222_3389"/>
<accession>A0A1H1YBT7</accession>
<dbReference type="InterPro" id="IPR029058">
    <property type="entry name" value="AB_hydrolase_fold"/>
</dbReference>
<dbReference type="Gene3D" id="3.40.50.1820">
    <property type="entry name" value="alpha/beta hydrolase"/>
    <property type="match status" value="1"/>
</dbReference>
<dbReference type="EMBL" id="LT629762">
    <property type="protein sequence ID" value="SDT18749.1"/>
    <property type="molecule type" value="Genomic_DNA"/>
</dbReference>
<gene>
    <name evidence="1" type="ORF">SAMN05216222_3389</name>
</gene>
<name>A0A1H1YBT7_9PSED</name>
<evidence type="ECO:0000313" key="2">
    <source>
        <dbReference type="Proteomes" id="UP000198481"/>
    </source>
</evidence>
<dbReference type="Proteomes" id="UP000198481">
    <property type="component" value="Chromosome I"/>
</dbReference>
<proteinExistence type="predicted"/>